<accession>A0A1I2EX24</accession>
<reference evidence="1 2" key="1">
    <citation type="submission" date="2016-10" db="EMBL/GenBank/DDBJ databases">
        <authorList>
            <person name="de Groot N.N."/>
        </authorList>
    </citation>
    <scope>NUCLEOTIDE SEQUENCE [LARGE SCALE GENOMIC DNA]</scope>
    <source>
        <strain evidence="1 2">CGMCC 1.9156</strain>
    </source>
</reference>
<keyword evidence="2" id="KW-1185">Reference proteome</keyword>
<protein>
    <submittedName>
        <fullName evidence="1">Uncharacterized protein</fullName>
    </submittedName>
</protein>
<gene>
    <name evidence="1" type="ORF">SAMN05216283_102272</name>
</gene>
<evidence type="ECO:0000313" key="1">
    <source>
        <dbReference type="EMBL" id="SFE97674.1"/>
    </source>
</evidence>
<sequence>MCLLNDLIALDPNPLIQIAEKKRTSIASKLKL</sequence>
<name>A0A1I2EX24_9BACT</name>
<dbReference type="AlphaFoldDB" id="A0A1I2EX24"/>
<evidence type="ECO:0000313" key="2">
    <source>
        <dbReference type="Proteomes" id="UP000198964"/>
    </source>
</evidence>
<dbReference type="EMBL" id="FONW01000002">
    <property type="protein sequence ID" value="SFE97674.1"/>
    <property type="molecule type" value="Genomic_DNA"/>
</dbReference>
<proteinExistence type="predicted"/>
<organism evidence="1 2">
    <name type="scientific">Sunxiuqinia elliptica</name>
    <dbReference type="NCBI Taxonomy" id="655355"/>
    <lineage>
        <taxon>Bacteria</taxon>
        <taxon>Pseudomonadati</taxon>
        <taxon>Bacteroidota</taxon>
        <taxon>Bacteroidia</taxon>
        <taxon>Marinilabiliales</taxon>
        <taxon>Prolixibacteraceae</taxon>
        <taxon>Sunxiuqinia</taxon>
    </lineage>
</organism>
<dbReference type="Proteomes" id="UP000198964">
    <property type="component" value="Unassembled WGS sequence"/>
</dbReference>